<comment type="caution">
    <text evidence="2">The sequence shown here is derived from an EMBL/GenBank/DDBJ whole genome shotgun (WGS) entry which is preliminary data.</text>
</comment>
<dbReference type="InterPro" id="IPR057905">
    <property type="entry name" value="Nal1_N"/>
</dbReference>
<dbReference type="Proteomes" id="UP001597419">
    <property type="component" value="Unassembled WGS sequence"/>
</dbReference>
<keyword evidence="3" id="KW-1185">Reference proteome</keyword>
<gene>
    <name evidence="2" type="ORF">ACFSYJ_03315</name>
</gene>
<reference evidence="3" key="1">
    <citation type="journal article" date="2019" name="Int. J. Syst. Evol. Microbiol.">
        <title>The Global Catalogue of Microorganisms (GCM) 10K type strain sequencing project: providing services to taxonomists for standard genome sequencing and annotation.</title>
        <authorList>
            <consortium name="The Broad Institute Genomics Platform"/>
            <consortium name="The Broad Institute Genome Sequencing Center for Infectious Disease"/>
            <person name="Wu L."/>
            <person name="Ma J."/>
        </authorList>
    </citation>
    <scope>NUCLEOTIDE SEQUENCE [LARGE SCALE GENOMIC DNA]</scope>
    <source>
        <strain evidence="3">CGMCC 4.7643</strain>
    </source>
</reference>
<dbReference type="EMBL" id="JBHUKU010000002">
    <property type="protein sequence ID" value="MFD2457609.1"/>
    <property type="molecule type" value="Genomic_DNA"/>
</dbReference>
<proteinExistence type="predicted"/>
<dbReference type="PANTHER" id="PTHR31521:SF2">
    <property type="entry name" value="EXPRESSED PROTEIN"/>
    <property type="match status" value="1"/>
</dbReference>
<sequence length="507" mass="54210">MDRAIAAGLDRVKRRLREDHADDPNIAGIAKGFRTRGGALTDEPVVVVMVLKKRREALVSRRRLLPKTVEFEGRDYGVDVVETGEFCFSRATGEEASGTTADTAITERFRPPLHGASVGNLAAGTQGTLGCLVRDRTDGTICVLSANHVLADFGRAEIGAPIVQPSGRDGGADQANVVARLKRFIPLATGTLNTADAAIAELVPGIGISATVARNLMAPVSPTHPAVGLAFVASVHGGTFMAKIDTVLRQLDVEPLTPGSTVPAVEGRRIEKVGRTSGYTSSVILDTSAFVMVNGYQFGDLIFAQRFSLAGDSGAIVCEGGNGRTPTPVPSIKCRALGDAGTFYDLPLAEDNALADRARDEFLAESATGNLLIQVIYRNLETGMDRLRAAGAGSAEERRQARQFYDKYHALVAAVLADPGSAVTLTREHLDDIRHVFAGLSPELVTRAEKEALWVLFDEVVTPALGKNRQQLLDHMNDIAVYHRVREKLLSLPGLDVDASYGFSSTR</sequence>
<dbReference type="RefSeq" id="WP_345389081.1">
    <property type="nucleotide sequence ID" value="NZ_BAABHG010000003.1"/>
</dbReference>
<evidence type="ECO:0000313" key="3">
    <source>
        <dbReference type="Proteomes" id="UP001597419"/>
    </source>
</evidence>
<organism evidence="2 3">
    <name type="scientific">Amycolatopsis samaneae</name>
    <dbReference type="NCBI Taxonomy" id="664691"/>
    <lineage>
        <taxon>Bacteria</taxon>
        <taxon>Bacillati</taxon>
        <taxon>Actinomycetota</taxon>
        <taxon>Actinomycetes</taxon>
        <taxon>Pseudonocardiales</taxon>
        <taxon>Pseudonocardiaceae</taxon>
        <taxon>Amycolatopsis</taxon>
    </lineage>
</organism>
<dbReference type="PANTHER" id="PTHR31521">
    <property type="entry name" value="EXPRESSED PROTEIN"/>
    <property type="match status" value="1"/>
</dbReference>
<dbReference type="Pfam" id="PF25608">
    <property type="entry name" value="NAL1_N"/>
    <property type="match status" value="1"/>
</dbReference>
<evidence type="ECO:0000313" key="2">
    <source>
        <dbReference type="EMBL" id="MFD2457609.1"/>
    </source>
</evidence>
<feature type="domain" description="Nal1 N-terminal" evidence="1">
    <location>
        <begin position="27"/>
        <end position="71"/>
    </location>
</feature>
<name>A0ABW5GES6_9PSEU</name>
<evidence type="ECO:0000259" key="1">
    <source>
        <dbReference type="Pfam" id="PF25608"/>
    </source>
</evidence>
<dbReference type="SUPFAM" id="SSF50494">
    <property type="entry name" value="Trypsin-like serine proteases"/>
    <property type="match status" value="1"/>
</dbReference>
<dbReference type="InterPro" id="IPR009003">
    <property type="entry name" value="Peptidase_S1_PA"/>
</dbReference>
<protein>
    <recommendedName>
        <fullName evidence="1">Nal1 N-terminal domain-containing protein</fullName>
    </recommendedName>
</protein>
<dbReference type="InterPro" id="IPR057906">
    <property type="entry name" value="Nal1"/>
</dbReference>
<accession>A0ABW5GES6</accession>